<dbReference type="PANTHER" id="PTHR47143">
    <property type="entry name" value="TRANSIENT RECEPTOR POTENTIAL CATION CHANNEL PROTEIN PAINLESS"/>
    <property type="match status" value="1"/>
</dbReference>
<evidence type="ECO:0000256" key="8">
    <source>
        <dbReference type="ARBA" id="ARBA00023136"/>
    </source>
</evidence>
<feature type="transmembrane region" description="Helical" evidence="10">
    <location>
        <begin position="168"/>
        <end position="191"/>
    </location>
</feature>
<accession>A0A7M7PC20</accession>
<evidence type="ECO:0000256" key="5">
    <source>
        <dbReference type="ARBA" id="ARBA00022989"/>
    </source>
</evidence>
<name>A0A7M7PC20_STRPU</name>
<protein>
    <recommendedName>
        <fullName evidence="11">Ion transport domain-containing protein</fullName>
    </recommendedName>
</protein>
<dbReference type="EnsemblMetazoa" id="XM_030993316">
    <property type="protein sequence ID" value="XP_030849176"/>
    <property type="gene ID" value="LOC105447455"/>
</dbReference>
<feature type="transmembrane region" description="Helical" evidence="10">
    <location>
        <begin position="92"/>
        <end position="112"/>
    </location>
</feature>
<keyword evidence="8 10" id="KW-0472">Membrane</keyword>
<keyword evidence="3 10" id="KW-0812">Transmembrane</keyword>
<evidence type="ECO:0000256" key="10">
    <source>
        <dbReference type="SAM" id="Phobius"/>
    </source>
</evidence>
<dbReference type="PANTHER" id="PTHR47143:SF3">
    <property type="entry name" value="PWWP DOMAIN-CONTAINING PROTEIN"/>
    <property type="match status" value="1"/>
</dbReference>
<dbReference type="InterPro" id="IPR005821">
    <property type="entry name" value="Ion_trans_dom"/>
</dbReference>
<dbReference type="InParanoid" id="A0A7M7PC20"/>
<sequence length="332" mass="38040">MYRKTKSNLMHVILGVIRELTLLILIILFVVPGFGDVYFGYGVTFKADWQWELGAYAVLLAWINFMFFLKTAPFVGTYILMFIEVISTMLKFLLVAGIFICTFAVVFCILIINQTQYHTFGDSLAKSVTMLTGELDFDTVFHPMDYLYQPSADVDFTSVVFYPHTTHVIFIIFLFSMPIVVMNLLTGLAVYDIDVIQKKAKIVKQKIEAEGIMAMQNDMSLGRLKSSVFQHRTITVFQNVTSFKAVYYMLTGYEDTHNDLKTFLEINLKTEGRIPYRKTTDMKIDALMNKINANTLKADTLHQEAISSNEQLKMQMQVIQDKLDKMCRGKVA</sequence>
<dbReference type="GO" id="GO:0034220">
    <property type="term" value="P:monoatomic ion transmembrane transport"/>
    <property type="evidence" value="ECO:0000318"/>
    <property type="project" value="GO_Central"/>
</dbReference>
<dbReference type="AlphaFoldDB" id="A0A7M7PC20"/>
<dbReference type="InterPro" id="IPR052076">
    <property type="entry name" value="TRP_cation_channel"/>
</dbReference>
<evidence type="ECO:0000256" key="2">
    <source>
        <dbReference type="ARBA" id="ARBA00022448"/>
    </source>
</evidence>
<dbReference type="RefSeq" id="XP_030849176.1">
    <property type="nucleotide sequence ID" value="XM_030993316.1"/>
</dbReference>
<keyword evidence="7" id="KW-0406">Ion transport</keyword>
<feature type="domain" description="Ion transport" evidence="11">
    <location>
        <begin position="28"/>
        <end position="200"/>
    </location>
</feature>
<reference evidence="13" key="1">
    <citation type="submission" date="2015-02" db="EMBL/GenBank/DDBJ databases">
        <title>Genome sequencing for Strongylocentrotus purpuratus.</title>
        <authorList>
            <person name="Murali S."/>
            <person name="Liu Y."/>
            <person name="Vee V."/>
            <person name="English A."/>
            <person name="Wang M."/>
            <person name="Skinner E."/>
            <person name="Han Y."/>
            <person name="Muzny D.M."/>
            <person name="Worley K.C."/>
            <person name="Gibbs R.A."/>
        </authorList>
    </citation>
    <scope>NUCLEOTIDE SEQUENCE</scope>
</reference>
<evidence type="ECO:0000256" key="4">
    <source>
        <dbReference type="ARBA" id="ARBA00022737"/>
    </source>
</evidence>
<keyword evidence="6" id="KW-0040">ANK repeat</keyword>
<evidence type="ECO:0000256" key="9">
    <source>
        <dbReference type="ARBA" id="ARBA00023303"/>
    </source>
</evidence>
<dbReference type="Pfam" id="PF00520">
    <property type="entry name" value="Ion_trans"/>
    <property type="match status" value="1"/>
</dbReference>
<dbReference type="OrthoDB" id="1661883at2759"/>
<dbReference type="GO" id="GO:0005216">
    <property type="term" value="F:monoatomic ion channel activity"/>
    <property type="evidence" value="ECO:0007669"/>
    <property type="project" value="InterPro"/>
</dbReference>
<evidence type="ECO:0000256" key="6">
    <source>
        <dbReference type="ARBA" id="ARBA00023043"/>
    </source>
</evidence>
<evidence type="ECO:0000313" key="12">
    <source>
        <dbReference type="EnsemblMetazoa" id="XP_030849176"/>
    </source>
</evidence>
<keyword evidence="5 10" id="KW-1133">Transmembrane helix</keyword>
<evidence type="ECO:0000256" key="1">
    <source>
        <dbReference type="ARBA" id="ARBA00004141"/>
    </source>
</evidence>
<keyword evidence="9" id="KW-0407">Ion channel</keyword>
<dbReference type="GeneID" id="105447455"/>
<keyword evidence="13" id="KW-1185">Reference proteome</keyword>
<keyword evidence="4" id="KW-0677">Repeat</keyword>
<dbReference type="GO" id="GO:1902495">
    <property type="term" value="C:transmembrane transporter complex"/>
    <property type="evidence" value="ECO:0000318"/>
    <property type="project" value="GO_Central"/>
</dbReference>
<feature type="transmembrane region" description="Helical" evidence="10">
    <location>
        <begin position="55"/>
        <end position="80"/>
    </location>
</feature>
<evidence type="ECO:0000313" key="13">
    <source>
        <dbReference type="Proteomes" id="UP000007110"/>
    </source>
</evidence>
<evidence type="ECO:0000256" key="3">
    <source>
        <dbReference type="ARBA" id="ARBA00022692"/>
    </source>
</evidence>
<reference evidence="12" key="2">
    <citation type="submission" date="2021-01" db="UniProtKB">
        <authorList>
            <consortium name="EnsemblMetazoa"/>
        </authorList>
    </citation>
    <scope>IDENTIFICATION</scope>
</reference>
<dbReference type="Proteomes" id="UP000007110">
    <property type="component" value="Unassembled WGS sequence"/>
</dbReference>
<evidence type="ECO:0000259" key="11">
    <source>
        <dbReference type="Pfam" id="PF00520"/>
    </source>
</evidence>
<dbReference type="KEGG" id="spu:105447455"/>
<feature type="transmembrane region" description="Helical" evidence="10">
    <location>
        <begin position="12"/>
        <end position="35"/>
    </location>
</feature>
<evidence type="ECO:0000256" key="7">
    <source>
        <dbReference type="ARBA" id="ARBA00023065"/>
    </source>
</evidence>
<proteinExistence type="predicted"/>
<keyword evidence="2" id="KW-0813">Transport</keyword>
<comment type="subcellular location">
    <subcellularLocation>
        <location evidence="1">Membrane</location>
        <topology evidence="1">Multi-pass membrane protein</topology>
    </subcellularLocation>
</comment>
<organism evidence="12 13">
    <name type="scientific">Strongylocentrotus purpuratus</name>
    <name type="common">Purple sea urchin</name>
    <dbReference type="NCBI Taxonomy" id="7668"/>
    <lineage>
        <taxon>Eukaryota</taxon>
        <taxon>Metazoa</taxon>
        <taxon>Echinodermata</taxon>
        <taxon>Eleutherozoa</taxon>
        <taxon>Echinozoa</taxon>
        <taxon>Echinoidea</taxon>
        <taxon>Euechinoidea</taxon>
        <taxon>Echinacea</taxon>
        <taxon>Camarodonta</taxon>
        <taxon>Echinidea</taxon>
        <taxon>Strongylocentrotidae</taxon>
        <taxon>Strongylocentrotus</taxon>
    </lineage>
</organism>
<dbReference type="GO" id="GO:0022857">
    <property type="term" value="F:transmembrane transporter activity"/>
    <property type="evidence" value="ECO:0000318"/>
    <property type="project" value="GO_Central"/>
</dbReference>